<dbReference type="GO" id="GO:0008206">
    <property type="term" value="P:bile acid metabolic process"/>
    <property type="evidence" value="ECO:0007669"/>
    <property type="project" value="UniProtKB-ARBA"/>
</dbReference>
<evidence type="ECO:0000313" key="5">
    <source>
        <dbReference type="Proteomes" id="UP000070174"/>
    </source>
</evidence>
<dbReference type="EMBL" id="LRQE01000041">
    <property type="protein sequence ID" value="KXA28654.1"/>
    <property type="molecule type" value="Genomic_DNA"/>
</dbReference>
<dbReference type="AlphaFoldDB" id="A0A133PJD0"/>
<dbReference type="PANTHER" id="PTHR43618:SF8">
    <property type="entry name" value="7ALPHA-HYDROXYSTEROID DEHYDROGENASE"/>
    <property type="match status" value="1"/>
</dbReference>
<protein>
    <submittedName>
        <fullName evidence="4">Oxidoreductase, short chain dehydrogenase/reductase family protein</fullName>
    </submittedName>
</protein>
<gene>
    <name evidence="4" type="ORF">HMPREF3229_01650</name>
</gene>
<dbReference type="InterPro" id="IPR020904">
    <property type="entry name" value="Sc_DH/Rdtase_CS"/>
</dbReference>
<keyword evidence="2" id="KW-0521">NADP</keyword>
<proteinExistence type="inferred from homology"/>
<dbReference type="Proteomes" id="UP000070174">
    <property type="component" value="Unassembled WGS sequence"/>
</dbReference>
<dbReference type="PRINTS" id="PR00080">
    <property type="entry name" value="SDRFAMILY"/>
</dbReference>
<keyword evidence="3" id="KW-0560">Oxidoreductase</keyword>
<dbReference type="Gene3D" id="3.40.50.720">
    <property type="entry name" value="NAD(P)-binding Rossmann-like Domain"/>
    <property type="match status" value="1"/>
</dbReference>
<dbReference type="Pfam" id="PF13561">
    <property type="entry name" value="adh_short_C2"/>
    <property type="match status" value="1"/>
</dbReference>
<dbReference type="InterPro" id="IPR002347">
    <property type="entry name" value="SDR_fam"/>
</dbReference>
<dbReference type="PATRIC" id="fig|54005.3.peg.1613"/>
<dbReference type="FunFam" id="3.40.50.720:FF:000084">
    <property type="entry name" value="Short-chain dehydrogenase reductase"/>
    <property type="match status" value="1"/>
</dbReference>
<dbReference type="PRINTS" id="PR00081">
    <property type="entry name" value="GDHRDH"/>
</dbReference>
<organism evidence="4">
    <name type="scientific">Peptoniphilus harei</name>
    <dbReference type="NCBI Taxonomy" id="54005"/>
    <lineage>
        <taxon>Bacteria</taxon>
        <taxon>Bacillati</taxon>
        <taxon>Bacillota</taxon>
        <taxon>Tissierellia</taxon>
        <taxon>Tissierellales</taxon>
        <taxon>Peptoniphilaceae</taxon>
        <taxon>Peptoniphilus</taxon>
    </lineage>
</organism>
<dbReference type="PROSITE" id="PS00061">
    <property type="entry name" value="ADH_SHORT"/>
    <property type="match status" value="1"/>
</dbReference>
<dbReference type="SUPFAM" id="SSF51735">
    <property type="entry name" value="NAD(P)-binding Rossmann-fold domains"/>
    <property type="match status" value="1"/>
</dbReference>
<accession>A0A133PJD0</accession>
<evidence type="ECO:0000256" key="2">
    <source>
        <dbReference type="ARBA" id="ARBA00022857"/>
    </source>
</evidence>
<comment type="caution">
    <text evidence="4">The sequence shown here is derived from an EMBL/GenBank/DDBJ whole genome shotgun (WGS) entry which is preliminary data.</text>
</comment>
<dbReference type="CDD" id="cd05233">
    <property type="entry name" value="SDR_c"/>
    <property type="match status" value="1"/>
</dbReference>
<evidence type="ECO:0000313" key="4">
    <source>
        <dbReference type="EMBL" id="KXA28654.1"/>
    </source>
</evidence>
<evidence type="ECO:0000256" key="1">
    <source>
        <dbReference type="ARBA" id="ARBA00006484"/>
    </source>
</evidence>
<dbReference type="PANTHER" id="PTHR43618">
    <property type="entry name" value="7-ALPHA-HYDROXYSTEROID DEHYDROGENASE"/>
    <property type="match status" value="1"/>
</dbReference>
<dbReference type="GO" id="GO:0016491">
    <property type="term" value="F:oxidoreductase activity"/>
    <property type="evidence" value="ECO:0007669"/>
    <property type="project" value="UniProtKB-KW"/>
</dbReference>
<comment type="similarity">
    <text evidence="1">Belongs to the short-chain dehydrogenases/reductases (SDR) family.</text>
</comment>
<sequence length="267" mass="28675">MCYNGIIIKQIKEDIMRFENKVLVITGASSGVGRAASLMAASEGAKVYSFARRKEKLEALAEEAKSLGYKGEIIPVPGDVSKQEEVDRLFEKVKNENDKLDVLIANAGIMDKFEPVTHCQEETFDRIFEVNVKGSFRLFKAAIPLMKDGGSIVATTSIAGVRGGKAGVAYTMSKSAIHGLVRNTAAMYANDKIRCNAVAPGGIATEILENLNDVDEKGIEVVMRGPKLDKMVASAEEIAANLLFLASDQASNINGQILVSDGGLTNM</sequence>
<dbReference type="InterPro" id="IPR052178">
    <property type="entry name" value="Sec_Metab_Biosynth_SDR"/>
</dbReference>
<evidence type="ECO:0000256" key="3">
    <source>
        <dbReference type="ARBA" id="ARBA00023002"/>
    </source>
</evidence>
<reference evidence="4 5" key="1">
    <citation type="submission" date="2016-01" db="EMBL/GenBank/DDBJ databases">
        <authorList>
            <person name="Oliw E.H."/>
        </authorList>
    </citation>
    <scope>NUCLEOTIDE SEQUENCE [LARGE SCALE GENOMIC DNA]</scope>
    <source>
        <strain evidence="4 5">CMW7756A</strain>
    </source>
</reference>
<name>A0A133PJD0_9FIRM</name>
<dbReference type="InterPro" id="IPR036291">
    <property type="entry name" value="NAD(P)-bd_dom_sf"/>
</dbReference>